<comment type="caution">
    <text evidence="6">The sequence shown here is derived from an EMBL/GenBank/DDBJ whole genome shotgun (WGS) entry which is preliminary data.</text>
</comment>
<dbReference type="InterPro" id="IPR003593">
    <property type="entry name" value="AAA+_ATPase"/>
</dbReference>
<dbReference type="SUPFAM" id="SSF52540">
    <property type="entry name" value="P-loop containing nucleoside triphosphate hydrolases"/>
    <property type="match status" value="1"/>
</dbReference>
<feature type="domain" description="ABC transporter" evidence="5">
    <location>
        <begin position="2"/>
        <end position="205"/>
    </location>
</feature>
<comment type="similarity">
    <text evidence="1">Belongs to the ABC transporter superfamily.</text>
</comment>
<dbReference type="PANTHER" id="PTHR42798">
    <property type="entry name" value="LIPOPROTEIN-RELEASING SYSTEM ATP-BINDING PROTEIN LOLD"/>
    <property type="match status" value="1"/>
</dbReference>
<evidence type="ECO:0000259" key="5">
    <source>
        <dbReference type="PROSITE" id="PS50893"/>
    </source>
</evidence>
<gene>
    <name evidence="6" type="ORF">H8S22_12010</name>
</gene>
<dbReference type="Proteomes" id="UP000635828">
    <property type="component" value="Unassembled WGS sequence"/>
</dbReference>
<dbReference type="PROSITE" id="PS00211">
    <property type="entry name" value="ABC_TRANSPORTER_1"/>
    <property type="match status" value="1"/>
</dbReference>
<keyword evidence="4 6" id="KW-0067">ATP-binding</keyword>
<dbReference type="PROSITE" id="PS50893">
    <property type="entry name" value="ABC_TRANSPORTER_2"/>
    <property type="match status" value="1"/>
</dbReference>
<dbReference type="Pfam" id="PF00005">
    <property type="entry name" value="ABC_tran"/>
    <property type="match status" value="1"/>
</dbReference>
<sequence>MISLQHIDKAFGNHQVLKDFSMDIKEHEFVSIMGPSGSGKTTILNLIGLLDTPDTGTVQIKEKSRISGKDLQYFRRYILGYVFQNYALIENETVMENLLLSKPYSKDFSKKTADKILQKVGLNTECKNQKVFELSGGEQQRIALARVMLKPCEIILADEPTGNLDEDNKKKIIELFLQMKEMGKTIVCVTHDMEMAKSADRILHL</sequence>
<dbReference type="RefSeq" id="WP_024729173.1">
    <property type="nucleotide sequence ID" value="NZ_JACOOS010000014.1"/>
</dbReference>
<dbReference type="InterPro" id="IPR003439">
    <property type="entry name" value="ABC_transporter-like_ATP-bd"/>
</dbReference>
<dbReference type="EMBL" id="JACOOS010000014">
    <property type="protein sequence ID" value="MBC5678299.1"/>
    <property type="molecule type" value="Genomic_DNA"/>
</dbReference>
<dbReference type="InterPro" id="IPR017871">
    <property type="entry name" value="ABC_transporter-like_CS"/>
</dbReference>
<name>A0ABR7FSV9_9FIRM</name>
<protein>
    <submittedName>
        <fullName evidence="6">ABC transporter ATP-binding protein</fullName>
    </submittedName>
</protein>
<keyword evidence="3" id="KW-0547">Nucleotide-binding</keyword>
<dbReference type="SMART" id="SM00382">
    <property type="entry name" value="AAA"/>
    <property type="match status" value="1"/>
</dbReference>
<evidence type="ECO:0000313" key="7">
    <source>
        <dbReference type="Proteomes" id="UP000635828"/>
    </source>
</evidence>
<proteinExistence type="inferred from homology"/>
<keyword evidence="2" id="KW-0813">Transport</keyword>
<evidence type="ECO:0000256" key="2">
    <source>
        <dbReference type="ARBA" id="ARBA00022448"/>
    </source>
</evidence>
<evidence type="ECO:0000256" key="1">
    <source>
        <dbReference type="ARBA" id="ARBA00005417"/>
    </source>
</evidence>
<keyword evidence="7" id="KW-1185">Reference proteome</keyword>
<accession>A0ABR7FSV9</accession>
<reference evidence="6 7" key="1">
    <citation type="submission" date="2020-08" db="EMBL/GenBank/DDBJ databases">
        <title>Genome public.</title>
        <authorList>
            <person name="Liu C."/>
            <person name="Sun Q."/>
        </authorList>
    </citation>
    <scope>NUCLEOTIDE SEQUENCE [LARGE SCALE GENOMIC DNA]</scope>
    <source>
        <strain evidence="6 7">NSJ-7</strain>
    </source>
</reference>
<dbReference type="CDD" id="cd03255">
    <property type="entry name" value="ABC_MJ0796_LolCDE_FtsE"/>
    <property type="match status" value="1"/>
</dbReference>
<dbReference type="Gene3D" id="3.40.50.300">
    <property type="entry name" value="P-loop containing nucleotide triphosphate hydrolases"/>
    <property type="match status" value="1"/>
</dbReference>
<evidence type="ECO:0000256" key="3">
    <source>
        <dbReference type="ARBA" id="ARBA00022741"/>
    </source>
</evidence>
<dbReference type="InterPro" id="IPR027417">
    <property type="entry name" value="P-loop_NTPase"/>
</dbReference>
<dbReference type="GO" id="GO:0005524">
    <property type="term" value="F:ATP binding"/>
    <property type="evidence" value="ECO:0007669"/>
    <property type="project" value="UniProtKB-KW"/>
</dbReference>
<dbReference type="PANTHER" id="PTHR42798:SF2">
    <property type="entry name" value="ABC TRANSPORTER ATP-BINDING PROTEIN MG467-RELATED"/>
    <property type="match status" value="1"/>
</dbReference>
<evidence type="ECO:0000256" key="4">
    <source>
        <dbReference type="ARBA" id="ARBA00022840"/>
    </source>
</evidence>
<dbReference type="InterPro" id="IPR017911">
    <property type="entry name" value="MacB-like_ATP-bd"/>
</dbReference>
<evidence type="ECO:0000313" key="6">
    <source>
        <dbReference type="EMBL" id="MBC5678299.1"/>
    </source>
</evidence>
<organism evidence="6 7">
    <name type="scientific">Anaerostipes hominis</name>
    <name type="common">ex Liu et al. 2021</name>
    <dbReference type="NCBI Taxonomy" id="2763018"/>
    <lineage>
        <taxon>Bacteria</taxon>
        <taxon>Bacillati</taxon>
        <taxon>Bacillota</taxon>
        <taxon>Clostridia</taxon>
        <taxon>Lachnospirales</taxon>
        <taxon>Lachnospiraceae</taxon>
        <taxon>Anaerostipes</taxon>
    </lineage>
</organism>